<sequence>MKKNLLAVSALALAVMSGSAMAANEIQFLGVVTDTTCDLTPSVNGGVNSLVQLGSVTKNAISTTPVDFVLKADPTATGCGNLTGKATIGWNGPFNGEGLKAQGGLQLTL</sequence>
<dbReference type="InterPro" id="IPR008966">
    <property type="entry name" value="Adhesion_dom_sf"/>
</dbReference>
<reference evidence="2 3" key="1">
    <citation type="submission" date="2017-08" db="EMBL/GenBank/DDBJ databases">
        <title>Draft Genome Sequence of Hafnia alvei CITHA-6 Isolated from Raw Bovine Milk.</title>
        <authorList>
            <person name="Culligan E.P."/>
            <person name="Mcsweeney A."/>
            <person name="O'Doherty C."/>
            <person name="Gleeson E."/>
            <person name="O'Riordan D."/>
            <person name="Sleator R.D."/>
        </authorList>
    </citation>
    <scope>NUCLEOTIDE SEQUENCE [LARGE SCALE GENOMIC DNA]</scope>
    <source>
        <strain evidence="2 3">CITHA-6</strain>
    </source>
</reference>
<dbReference type="AlphaFoldDB" id="A0A2A2MBF1"/>
<comment type="caution">
    <text evidence="2">The sequence shown here is derived from an EMBL/GenBank/DDBJ whole genome shotgun (WGS) entry which is preliminary data.</text>
</comment>
<name>A0A2A2MBF1_9GAMM</name>
<proteinExistence type="predicted"/>
<dbReference type="SUPFAM" id="SSF49401">
    <property type="entry name" value="Bacterial adhesins"/>
    <property type="match status" value="1"/>
</dbReference>
<evidence type="ECO:0008006" key="4">
    <source>
        <dbReference type="Google" id="ProtNLM"/>
    </source>
</evidence>
<keyword evidence="1" id="KW-0732">Signal</keyword>
<keyword evidence="3" id="KW-1185">Reference proteome</keyword>
<dbReference type="OrthoDB" id="6555787at2"/>
<gene>
    <name evidence="2" type="ORF">CJD50_13285</name>
</gene>
<dbReference type="EMBL" id="NQMS01000005">
    <property type="protein sequence ID" value="PAV95991.1"/>
    <property type="molecule type" value="Genomic_DNA"/>
</dbReference>
<dbReference type="RefSeq" id="WP_048797707.1">
    <property type="nucleotide sequence ID" value="NZ_CAUFSP010000005.1"/>
</dbReference>
<evidence type="ECO:0000313" key="3">
    <source>
        <dbReference type="Proteomes" id="UP000218796"/>
    </source>
</evidence>
<organism evidence="2 3">
    <name type="scientific">Hafnia paralvei</name>
    <dbReference type="NCBI Taxonomy" id="546367"/>
    <lineage>
        <taxon>Bacteria</taxon>
        <taxon>Pseudomonadati</taxon>
        <taxon>Pseudomonadota</taxon>
        <taxon>Gammaproteobacteria</taxon>
        <taxon>Enterobacterales</taxon>
        <taxon>Hafniaceae</taxon>
        <taxon>Hafnia</taxon>
    </lineage>
</organism>
<accession>A0A2A2MBF1</accession>
<dbReference type="Proteomes" id="UP000218796">
    <property type="component" value="Unassembled WGS sequence"/>
</dbReference>
<feature type="chain" id="PRO_5012019498" description="Fimbrial protein" evidence="1">
    <location>
        <begin position="23"/>
        <end position="109"/>
    </location>
</feature>
<evidence type="ECO:0000313" key="2">
    <source>
        <dbReference type="EMBL" id="PAV95991.1"/>
    </source>
</evidence>
<evidence type="ECO:0000256" key="1">
    <source>
        <dbReference type="SAM" id="SignalP"/>
    </source>
</evidence>
<feature type="signal peptide" evidence="1">
    <location>
        <begin position="1"/>
        <end position="22"/>
    </location>
</feature>
<protein>
    <recommendedName>
        <fullName evidence="4">Fimbrial protein</fullName>
    </recommendedName>
</protein>